<dbReference type="KEGG" id="acis:CBP35_09040"/>
<keyword evidence="1" id="KW-0238">DNA-binding</keyword>
<reference evidence="1" key="1">
    <citation type="submission" date="2017-05" db="EMBL/GenBank/DDBJ databases">
        <title>Polyphasic characterization of four soil-derived phenanthrene-degrading Acidovorax strains and proposal of Acidovorax phenanthrenivorans sp. nov.</title>
        <authorList>
            <person name="Singleton D."/>
            <person name="Lee J."/>
            <person name="Dickey A.N."/>
            <person name="Stroud A."/>
            <person name="Scholl E.H."/>
            <person name="Wright F.A."/>
            <person name="Aitken M.D."/>
        </authorList>
    </citation>
    <scope>NUCLEOTIDE SEQUENCE</scope>
    <source>
        <strain evidence="1">P4</strain>
    </source>
</reference>
<keyword evidence="2" id="KW-1185">Reference proteome</keyword>
<dbReference type="EMBL" id="CP021366">
    <property type="protein sequence ID" value="ART59118.1"/>
    <property type="molecule type" value="Genomic_DNA"/>
</dbReference>
<dbReference type="AlphaFoldDB" id="A0A240UCA7"/>
<dbReference type="KEGG" id="acip:CBP36_09885"/>
<dbReference type="GO" id="GO:0003677">
    <property type="term" value="F:DNA binding"/>
    <property type="evidence" value="ECO:0007669"/>
    <property type="project" value="UniProtKB-KW"/>
</dbReference>
<dbReference type="Gene3D" id="2.10.260.10">
    <property type="match status" value="1"/>
</dbReference>
<dbReference type="SUPFAM" id="SSF89447">
    <property type="entry name" value="AbrB/MazE/MraZ-like"/>
    <property type="match status" value="1"/>
</dbReference>
<protein>
    <submittedName>
        <fullName evidence="1">AbrB/MazE/SpoVT family DNA-binding domain-containing protein</fullName>
    </submittedName>
</protein>
<accession>A0A240UCA7</accession>
<name>A0A240UCA7_9BURK</name>
<sequence length="84" mass="9043">MKVAIRVIGNRKGVVLPKSLLLQVGLEDQMTADITVDNSAIVLRKSIKAVRSGWAKAAKVLADHGQDALLMSEFCNAGDLAQPW</sequence>
<dbReference type="Proteomes" id="UP000194440">
    <property type="component" value="Chromosome"/>
</dbReference>
<evidence type="ECO:0000313" key="2">
    <source>
        <dbReference type="Proteomes" id="UP000194440"/>
    </source>
</evidence>
<proteinExistence type="predicted"/>
<gene>
    <name evidence="1" type="ORF">CBP36_09885</name>
</gene>
<dbReference type="InterPro" id="IPR037914">
    <property type="entry name" value="SpoVT-AbrB_sf"/>
</dbReference>
<evidence type="ECO:0000313" key="1">
    <source>
        <dbReference type="EMBL" id="ART59118.1"/>
    </source>
</evidence>
<organism evidence="1 2">
    <name type="scientific">Acidovorax carolinensis</name>
    <dbReference type="NCBI Taxonomy" id="553814"/>
    <lineage>
        <taxon>Bacteria</taxon>
        <taxon>Pseudomonadati</taxon>
        <taxon>Pseudomonadota</taxon>
        <taxon>Betaproteobacteria</taxon>
        <taxon>Burkholderiales</taxon>
        <taxon>Comamonadaceae</taxon>
        <taxon>Acidovorax</taxon>
    </lineage>
</organism>
<dbReference type="OrthoDB" id="9795766at2"/>
<dbReference type="RefSeq" id="WP_086927298.1">
    <property type="nucleotide sequence ID" value="NZ_CP021362.1"/>
</dbReference>